<keyword evidence="10 12" id="KW-0560">Oxidoreductase</keyword>
<feature type="binding site" evidence="15">
    <location>
        <position position="53"/>
    </location>
    <ligand>
        <name>Zn(2+)</name>
        <dbReference type="ChEBI" id="CHEBI:29105"/>
        <note>catalytic</note>
    </ligand>
</feature>
<evidence type="ECO:0000256" key="4">
    <source>
        <dbReference type="ARBA" id="ARBA00005259"/>
    </source>
</evidence>
<feature type="binding site" evidence="14">
    <location>
        <position position="157"/>
    </location>
    <ligand>
        <name>NADP(+)</name>
        <dbReference type="ChEBI" id="CHEBI:58349"/>
    </ligand>
</feature>
<reference evidence="17" key="1">
    <citation type="journal article" date="2020" name="mSystems">
        <title>Genome- and Community-Level Interaction Insights into Carbon Utilization and Element Cycling Functions of Hydrothermarchaeota in Hydrothermal Sediment.</title>
        <authorList>
            <person name="Zhou Z."/>
            <person name="Liu Y."/>
            <person name="Xu W."/>
            <person name="Pan J."/>
            <person name="Luo Z.H."/>
            <person name="Li M."/>
        </authorList>
    </citation>
    <scope>NUCLEOTIDE SEQUENCE</scope>
    <source>
        <strain evidence="17">SpSt-997</strain>
    </source>
</reference>
<dbReference type="Gene3D" id="3.40.430.10">
    <property type="entry name" value="Dihydrofolate Reductase, subunit A"/>
    <property type="match status" value="1"/>
</dbReference>
<dbReference type="InterPro" id="IPR050765">
    <property type="entry name" value="Riboflavin_Biosynth_HTPR"/>
</dbReference>
<comment type="catalytic activity">
    <reaction evidence="12">
        <text>2,5-diamino-6-hydroxy-4-(5-phosphoribosylamino)-pyrimidine + H2O + H(+) = 5-amino-6-(5-phospho-D-ribosylamino)uracil + NH4(+)</text>
        <dbReference type="Rhea" id="RHEA:21868"/>
        <dbReference type="ChEBI" id="CHEBI:15377"/>
        <dbReference type="ChEBI" id="CHEBI:15378"/>
        <dbReference type="ChEBI" id="CHEBI:28938"/>
        <dbReference type="ChEBI" id="CHEBI:58453"/>
        <dbReference type="ChEBI" id="CHEBI:58614"/>
        <dbReference type="EC" id="3.5.4.26"/>
    </reaction>
</comment>
<keyword evidence="9 12" id="KW-0521">NADP</keyword>
<dbReference type="Pfam" id="PF00383">
    <property type="entry name" value="dCMP_cyt_deam_1"/>
    <property type="match status" value="1"/>
</dbReference>
<evidence type="ECO:0000256" key="10">
    <source>
        <dbReference type="ARBA" id="ARBA00023002"/>
    </source>
</evidence>
<dbReference type="AlphaFoldDB" id="A0A8J4HBL3"/>
<evidence type="ECO:0000313" key="17">
    <source>
        <dbReference type="EMBL" id="HGC43899.1"/>
    </source>
</evidence>
<accession>A0A8J4HBL3</accession>
<feature type="binding site" evidence="14">
    <location>
        <position position="173"/>
    </location>
    <ligand>
        <name>NADP(+)</name>
        <dbReference type="ChEBI" id="CHEBI:58349"/>
    </ligand>
</feature>
<dbReference type="Gene3D" id="3.40.140.10">
    <property type="entry name" value="Cytidine Deaminase, domain 2"/>
    <property type="match status" value="1"/>
</dbReference>
<feature type="binding site" evidence="15">
    <location>
        <position position="87"/>
    </location>
    <ligand>
        <name>Zn(2+)</name>
        <dbReference type="ChEBI" id="CHEBI:29105"/>
        <note>catalytic</note>
    </ligand>
</feature>
<dbReference type="GO" id="GO:0008703">
    <property type="term" value="F:5-amino-6-(5-phosphoribosylamino)uracil reductase activity"/>
    <property type="evidence" value="ECO:0007669"/>
    <property type="project" value="UniProtKB-EC"/>
</dbReference>
<evidence type="ECO:0000256" key="7">
    <source>
        <dbReference type="ARBA" id="ARBA00022723"/>
    </source>
</evidence>
<dbReference type="CDD" id="cd01284">
    <property type="entry name" value="Riboflavin_deaminase-reductase"/>
    <property type="match status" value="1"/>
</dbReference>
<comment type="pathway">
    <text evidence="3 12">Cofactor biosynthesis; riboflavin biosynthesis; 5-amino-6-(D-ribitylamino)uracil from GTP: step 3/4.</text>
</comment>
<dbReference type="NCBIfam" id="TIGR00326">
    <property type="entry name" value="eubact_ribD"/>
    <property type="match status" value="1"/>
</dbReference>
<comment type="function">
    <text evidence="1 12">Converts 2,5-diamino-6-(ribosylamino)-4(3h)-pyrimidinone 5'-phosphate into 5-amino-6-(ribosylamino)-2,4(1h,3h)-pyrimidinedione 5'-phosphate.</text>
</comment>
<feature type="binding site" evidence="14">
    <location>
        <begin position="300"/>
        <end position="306"/>
    </location>
    <ligand>
        <name>NADP(+)</name>
        <dbReference type="ChEBI" id="CHEBI:58349"/>
    </ligand>
</feature>
<organism evidence="17">
    <name type="scientific">Acidicaldus sp</name>
    <dbReference type="NCBI Taxonomy" id="1872105"/>
    <lineage>
        <taxon>Bacteria</taxon>
        <taxon>Pseudomonadati</taxon>
        <taxon>Pseudomonadota</taxon>
        <taxon>Alphaproteobacteria</taxon>
        <taxon>Acetobacterales</taxon>
        <taxon>Acetobacteraceae</taxon>
        <taxon>Acidicaldus</taxon>
    </lineage>
</organism>
<dbReference type="GO" id="GO:0009231">
    <property type="term" value="P:riboflavin biosynthetic process"/>
    <property type="evidence" value="ECO:0007669"/>
    <property type="project" value="UniProtKB-UniPathway"/>
</dbReference>
<comment type="cofactor">
    <cofactor evidence="12 15">
        <name>Zn(2+)</name>
        <dbReference type="ChEBI" id="CHEBI:29105"/>
    </cofactor>
    <text evidence="12 15">Binds 1 zinc ion.</text>
</comment>
<evidence type="ECO:0000256" key="11">
    <source>
        <dbReference type="ARBA" id="ARBA00023268"/>
    </source>
</evidence>
<dbReference type="InterPro" id="IPR024072">
    <property type="entry name" value="DHFR-like_dom_sf"/>
</dbReference>
<dbReference type="InterPro" id="IPR016193">
    <property type="entry name" value="Cytidine_deaminase-like"/>
</dbReference>
<dbReference type="EC" id="1.1.1.193" evidence="12"/>
<feature type="binding site" evidence="14">
    <location>
        <position position="226"/>
    </location>
    <ligand>
        <name>NADP(+)</name>
        <dbReference type="ChEBI" id="CHEBI:58349"/>
    </ligand>
</feature>
<evidence type="ECO:0000256" key="8">
    <source>
        <dbReference type="ARBA" id="ARBA00022833"/>
    </source>
</evidence>
<keyword evidence="12 17" id="KW-0378">Hydrolase</keyword>
<evidence type="ECO:0000256" key="12">
    <source>
        <dbReference type="PIRNR" id="PIRNR006769"/>
    </source>
</evidence>
<dbReference type="InterPro" id="IPR002125">
    <property type="entry name" value="CMP_dCMP_dom"/>
</dbReference>
<feature type="binding site" evidence="14">
    <location>
        <position position="203"/>
    </location>
    <ligand>
        <name>substrate</name>
    </ligand>
</feature>
<dbReference type="InterPro" id="IPR011549">
    <property type="entry name" value="RibD_C"/>
</dbReference>
<evidence type="ECO:0000256" key="14">
    <source>
        <dbReference type="PIRSR" id="PIRSR006769-2"/>
    </source>
</evidence>
<feature type="binding site" evidence="14">
    <location>
        <position position="199"/>
    </location>
    <ligand>
        <name>NADP(+)</name>
        <dbReference type="ChEBI" id="CHEBI:58349"/>
    </ligand>
</feature>
<comment type="pathway">
    <text evidence="2 12">Cofactor biosynthesis; riboflavin biosynthesis; 5-amino-6-(D-ribitylamino)uracil from GTP: step 2/4.</text>
</comment>
<dbReference type="InterPro" id="IPR002734">
    <property type="entry name" value="RibDG_C"/>
</dbReference>
<dbReference type="SUPFAM" id="SSF53597">
    <property type="entry name" value="Dihydrofolate reductase-like"/>
    <property type="match status" value="1"/>
</dbReference>
<dbReference type="GO" id="GO:0008835">
    <property type="term" value="F:diaminohydroxyphosphoribosylaminopyrimidine deaminase activity"/>
    <property type="evidence" value="ECO:0007669"/>
    <property type="project" value="UniProtKB-EC"/>
</dbReference>
<keyword evidence="6 12" id="KW-0686">Riboflavin biosynthesis</keyword>
<feature type="domain" description="CMP/dCMP-type deaminase" evidence="16">
    <location>
        <begin position="4"/>
        <end position="126"/>
    </location>
</feature>
<protein>
    <recommendedName>
        <fullName evidence="12">Riboflavin biosynthesis protein RibD</fullName>
    </recommendedName>
    <domain>
        <recommendedName>
            <fullName evidence="12">Diaminohydroxyphosphoribosylaminopyrimidine deaminase</fullName>
            <shortName evidence="12">DRAP deaminase</shortName>
            <ecNumber evidence="12">3.5.4.26</ecNumber>
        </recommendedName>
        <alternativeName>
            <fullName evidence="12">Riboflavin-specific deaminase</fullName>
        </alternativeName>
    </domain>
    <domain>
        <recommendedName>
            <fullName evidence="12">5-amino-6-(5-phosphoribosylamino)uracil reductase</fullName>
            <ecNumber evidence="12">1.1.1.193</ecNumber>
        </recommendedName>
        <alternativeName>
            <fullName evidence="12">HTP reductase</fullName>
        </alternativeName>
    </domain>
</protein>
<comment type="catalytic activity">
    <reaction evidence="12">
        <text>5-amino-6-(5-phospho-D-ribitylamino)uracil + NADP(+) = 5-amino-6-(5-phospho-D-ribosylamino)uracil + NADPH + H(+)</text>
        <dbReference type="Rhea" id="RHEA:17845"/>
        <dbReference type="ChEBI" id="CHEBI:15378"/>
        <dbReference type="ChEBI" id="CHEBI:57783"/>
        <dbReference type="ChEBI" id="CHEBI:58349"/>
        <dbReference type="ChEBI" id="CHEBI:58421"/>
        <dbReference type="ChEBI" id="CHEBI:58453"/>
        <dbReference type="EC" id="1.1.1.193"/>
    </reaction>
</comment>
<evidence type="ECO:0000256" key="15">
    <source>
        <dbReference type="PIRSR" id="PIRSR006769-3"/>
    </source>
</evidence>
<dbReference type="PANTHER" id="PTHR38011">
    <property type="entry name" value="DIHYDROFOLATE REDUCTASE FAMILY PROTEIN (AFU_ORTHOLOGUE AFUA_8G06820)"/>
    <property type="match status" value="1"/>
</dbReference>
<dbReference type="SUPFAM" id="SSF53927">
    <property type="entry name" value="Cytidine deaminase-like"/>
    <property type="match status" value="1"/>
</dbReference>
<evidence type="ECO:0000256" key="1">
    <source>
        <dbReference type="ARBA" id="ARBA00002151"/>
    </source>
</evidence>
<feature type="binding site" evidence="14">
    <location>
        <position position="298"/>
    </location>
    <ligand>
        <name>substrate</name>
    </ligand>
</feature>
<feature type="binding site" evidence="14">
    <location>
        <position position="187"/>
    </location>
    <ligand>
        <name>substrate</name>
    </ligand>
</feature>
<evidence type="ECO:0000256" key="13">
    <source>
        <dbReference type="PIRSR" id="PIRSR006769-1"/>
    </source>
</evidence>
<evidence type="ECO:0000259" key="16">
    <source>
        <dbReference type="PROSITE" id="PS51747"/>
    </source>
</evidence>
<evidence type="ECO:0000256" key="9">
    <source>
        <dbReference type="ARBA" id="ARBA00022857"/>
    </source>
</evidence>
<keyword evidence="11" id="KW-0511">Multifunctional enzyme</keyword>
<dbReference type="PROSITE" id="PS51747">
    <property type="entry name" value="CYT_DCMP_DEAMINASES_2"/>
    <property type="match status" value="1"/>
</dbReference>
<dbReference type="GO" id="GO:0008270">
    <property type="term" value="F:zinc ion binding"/>
    <property type="evidence" value="ECO:0007669"/>
    <property type="project" value="InterPro"/>
</dbReference>
<evidence type="ECO:0000256" key="2">
    <source>
        <dbReference type="ARBA" id="ARBA00004882"/>
    </source>
</evidence>
<name>A0A8J4HBL3_9PROT</name>
<dbReference type="PANTHER" id="PTHR38011:SF7">
    <property type="entry name" value="2,5-DIAMINO-6-RIBOSYLAMINO-4(3H)-PYRIMIDINONE 5'-PHOSPHATE REDUCTASE"/>
    <property type="match status" value="1"/>
</dbReference>
<gene>
    <name evidence="17" type="primary">ribD</name>
    <name evidence="17" type="ORF">ENY07_11875</name>
</gene>
<dbReference type="EC" id="3.5.4.26" evidence="12"/>
<evidence type="ECO:0000256" key="5">
    <source>
        <dbReference type="ARBA" id="ARBA00007417"/>
    </source>
</evidence>
<dbReference type="EMBL" id="DTQM01000228">
    <property type="protein sequence ID" value="HGC43899.1"/>
    <property type="molecule type" value="Genomic_DNA"/>
</dbReference>
<dbReference type="GO" id="GO:0050661">
    <property type="term" value="F:NADP binding"/>
    <property type="evidence" value="ECO:0007669"/>
    <property type="project" value="InterPro"/>
</dbReference>
<evidence type="ECO:0000256" key="6">
    <source>
        <dbReference type="ARBA" id="ARBA00022619"/>
    </source>
</evidence>
<evidence type="ECO:0000256" key="3">
    <source>
        <dbReference type="ARBA" id="ARBA00004910"/>
    </source>
</evidence>
<feature type="binding site" evidence="15">
    <location>
        <position position="78"/>
    </location>
    <ligand>
        <name>Zn(2+)</name>
        <dbReference type="ChEBI" id="CHEBI:29105"/>
        <note>catalytic</note>
    </ligand>
</feature>
<keyword evidence="8 12" id="KW-0862">Zinc</keyword>
<sequence length="367" mass="38353">MSLADDAAGMRAALALVRRSLGETWPNPAVGCVIVRDGRIIGRGATAPGGRPHAEPQALAIAGAAARDATAYVTLEPCCHWGETPPCAAALIEAGIARIVVALRDPDPRVDGGGLAALRAAGIAVSEGVLADEAAELTGGFLSRVLTGRPLVTLKLASTLDGRIATRSGESQWITGELARRASHALRGVHDAVMVGVGTLLADDPRLTCRLPGFRTRPLVRIIADSHLRTRLTASVVASIAEAPTWFLIDARTDPARKRVFTDLGARLFELPSGVAGIDLAAGLQALGAAGLTRVLVEGGAQLAAALLRADLVDHLAWFHAPTVMGADGWPAAQAFGVSELARTPRFARQRITAFGEDVLTEFKRIR</sequence>
<dbReference type="UniPathway" id="UPA00275">
    <property type="reaction ID" value="UER00401"/>
</dbReference>
<comment type="similarity">
    <text evidence="5 12">In the C-terminal section; belongs to the HTP reductase family.</text>
</comment>
<comment type="similarity">
    <text evidence="4 12">In the N-terminal section; belongs to the cytidine and deoxycytidylate deaminase family.</text>
</comment>
<dbReference type="NCBIfam" id="TIGR00227">
    <property type="entry name" value="ribD_Cterm"/>
    <property type="match status" value="1"/>
</dbReference>
<feature type="binding site" evidence="14">
    <location>
        <position position="210"/>
    </location>
    <ligand>
        <name>substrate</name>
    </ligand>
</feature>
<proteinExistence type="inferred from homology"/>
<comment type="caution">
    <text evidence="17">The sequence shown here is derived from an EMBL/GenBank/DDBJ whole genome shotgun (WGS) entry which is preliminary data.</text>
</comment>
<feature type="binding site" evidence="14">
    <location>
        <position position="207"/>
    </location>
    <ligand>
        <name>substrate</name>
    </ligand>
</feature>
<dbReference type="Pfam" id="PF01872">
    <property type="entry name" value="RibD_C"/>
    <property type="match status" value="1"/>
</dbReference>
<dbReference type="InterPro" id="IPR004794">
    <property type="entry name" value="Eubact_RibD"/>
</dbReference>
<feature type="binding site" evidence="14">
    <location>
        <position position="171"/>
    </location>
    <ligand>
        <name>substrate</name>
    </ligand>
</feature>
<dbReference type="PIRSF" id="PIRSF006769">
    <property type="entry name" value="RibD"/>
    <property type="match status" value="1"/>
</dbReference>
<dbReference type="PROSITE" id="PS00903">
    <property type="entry name" value="CYT_DCMP_DEAMINASES_1"/>
    <property type="match status" value="1"/>
</dbReference>
<feature type="active site" description="Proton donor" evidence="13">
    <location>
        <position position="55"/>
    </location>
</feature>
<keyword evidence="7 12" id="KW-0479">Metal-binding</keyword>
<dbReference type="InterPro" id="IPR016192">
    <property type="entry name" value="APOBEC/CMP_deaminase_Zn-bd"/>
</dbReference>